<organism evidence="1 2">
    <name type="scientific">Brevibacillus laterosporus LMG 15441</name>
    <dbReference type="NCBI Taxonomy" id="1042163"/>
    <lineage>
        <taxon>Bacteria</taxon>
        <taxon>Bacillati</taxon>
        <taxon>Bacillota</taxon>
        <taxon>Bacilli</taxon>
        <taxon>Bacillales</taxon>
        <taxon>Paenibacillaceae</taxon>
        <taxon>Brevibacillus</taxon>
    </lineage>
</organism>
<dbReference type="Proteomes" id="UP000005850">
    <property type="component" value="Chromosome"/>
</dbReference>
<dbReference type="HOGENOM" id="CLU_2582828_0_0_9"/>
<name>A0A075R9W4_BRELA</name>
<dbReference type="RefSeq" id="WP_003338652.1">
    <property type="nucleotide sequence ID" value="NZ_CP007806.1"/>
</dbReference>
<reference evidence="1 2" key="1">
    <citation type="journal article" date="2011" name="J. Bacteriol.">
        <title>Genome sequence of Brevibacillus laterosporus LMG 15441, a pathogen of invertebrates.</title>
        <authorList>
            <person name="Djukic M."/>
            <person name="Poehlein A."/>
            <person name="Thurmer A."/>
            <person name="Daniel R."/>
        </authorList>
    </citation>
    <scope>NUCLEOTIDE SEQUENCE [LARGE SCALE GENOMIC DNA]</scope>
    <source>
        <strain evidence="1 2">LMG 15441</strain>
    </source>
</reference>
<keyword evidence="2" id="KW-1185">Reference proteome</keyword>
<accession>A0A075R9W4</accession>
<gene>
    <name evidence="1" type="ORF">BRLA_c020040</name>
</gene>
<dbReference type="AlphaFoldDB" id="A0A075R9W4"/>
<proteinExistence type="predicted"/>
<dbReference type="KEGG" id="blr:BRLA_c020040"/>
<dbReference type="EMBL" id="CP007806">
    <property type="protein sequence ID" value="AIG26325.1"/>
    <property type="molecule type" value="Genomic_DNA"/>
</dbReference>
<evidence type="ECO:0000313" key="2">
    <source>
        <dbReference type="Proteomes" id="UP000005850"/>
    </source>
</evidence>
<protein>
    <submittedName>
        <fullName evidence="1">Uncharacterized protein</fullName>
    </submittedName>
</protein>
<evidence type="ECO:0000313" key="1">
    <source>
        <dbReference type="EMBL" id="AIG26325.1"/>
    </source>
</evidence>
<sequence length="80" mass="9389">MSKDLLEMLEELHEDKQRYVHYLEQSEKSLSQLIMTKGDAHCADTLKLLQATESEVETLQKLISYIDFKIKLLRVKEYAS</sequence>
<dbReference type="STRING" id="1042163.BRLA_c020040"/>